<keyword evidence="1" id="KW-0378">Hydrolase</keyword>
<name>A0ACB5QRP1_9BURK</name>
<evidence type="ECO:0000313" key="1">
    <source>
        <dbReference type="EMBL" id="GJH17498.1"/>
    </source>
</evidence>
<accession>A0ACB5QRP1</accession>
<gene>
    <name evidence="1" type="ORF">CBA19CS22_13170</name>
</gene>
<proteinExistence type="predicted"/>
<organism evidence="1 2">
    <name type="scientific">Caballeronia novacaledonica</name>
    <dbReference type="NCBI Taxonomy" id="1544861"/>
    <lineage>
        <taxon>Bacteria</taxon>
        <taxon>Pseudomonadati</taxon>
        <taxon>Pseudomonadota</taxon>
        <taxon>Betaproteobacteria</taxon>
        <taxon>Burkholderiales</taxon>
        <taxon>Burkholderiaceae</taxon>
        <taxon>Caballeronia</taxon>
    </lineage>
</organism>
<reference evidence="1" key="1">
    <citation type="submission" date="2021-09" db="EMBL/GenBank/DDBJ databases">
        <title>Isolation and characterization of 3-chlorobenzoate degrading bacteria from soils in Shizuoka.</title>
        <authorList>
            <person name="Ifat A."/>
            <person name="Ogawa N."/>
            <person name="Kimbara K."/>
            <person name="Moriuchi R."/>
            <person name="Dohra H."/>
            <person name="Shintani M."/>
        </authorList>
    </citation>
    <scope>NUCLEOTIDE SEQUENCE</scope>
    <source>
        <strain evidence="1">19CS2-2</strain>
    </source>
</reference>
<dbReference type="Proteomes" id="UP001055013">
    <property type="component" value="Unassembled WGS sequence"/>
</dbReference>
<dbReference type="EMBL" id="BPUR01000006">
    <property type="protein sequence ID" value="GJH17498.1"/>
    <property type="molecule type" value="Genomic_DNA"/>
</dbReference>
<evidence type="ECO:0000313" key="2">
    <source>
        <dbReference type="Proteomes" id="UP001055013"/>
    </source>
</evidence>
<protein>
    <submittedName>
        <fullName evidence="1">Glycoside hydrolase family 15 protein</fullName>
    </submittedName>
</protein>
<keyword evidence="2" id="KW-1185">Reference proteome</keyword>
<comment type="caution">
    <text evidence="1">The sequence shown here is derived from an EMBL/GenBank/DDBJ whole genome shotgun (WGS) entry which is preliminary data.</text>
</comment>
<sequence length="592" mass="66177">MSRRIEDYALLGDGNTAALISRDGSIDWLCWPRFDDDACFAALLGTPENGCWSLAPDEAVVRQDRRYQPDTVIVETDFETQGGRVRIIDFMPVGDLPSSVVRIVVGLQGKVRMHSCARLRFDYGRLAPWTEEKDGMMQACIGPDRVVLRTDVQLDVADDSIHAAFEIVAGARIAFVLSYGASHEAPPRRVDAEAALFETQTYWHAWINKFDNVRTEWPNAVRRALLTLKALTHHRTGAIVAAPTTSLPEAPAGELNWDYRYSWLRDTSFAMVALLNAGFDVEARAWRDWVLRTIAGAPEHIRVMYRVDGGRHVRESNIDWLQGFRYASPVRIGNAAAGQHQVDVLGEVIDCLDLARRAGLPASRQDDVVQRRIIEHLETVWNTPGSGIWESRAKPRHYTYSRVMAWVAFDRFIAHQSSIAARDAELIARFTVLRETIHAEICREGWNDGLGAFTQYYGGEELDASLLLMPLVGFLPADEPRMASTIERIRRDLDEQGLIRRHKKISSGPHEGAFLACSCWMADCLQMQGRTTEAREQFERVLSVANDLGLLSEQYNVPSGQLAGNFPQVLTHLAVINTALGLCGPTLQRGGG</sequence>